<dbReference type="OrthoDB" id="8801596at2"/>
<dbReference type="SUPFAM" id="SSF50939">
    <property type="entry name" value="Sialidases"/>
    <property type="match status" value="1"/>
</dbReference>
<comment type="caution">
    <text evidence="3">The sequence shown here is derived from an EMBL/GenBank/DDBJ whole genome shotgun (WGS) entry which is preliminary data.</text>
</comment>
<protein>
    <recommendedName>
        <fullName evidence="5">Bacterial Ig-like domain-containing protein</fullName>
    </recommendedName>
</protein>
<feature type="domain" description="Bacterial Ig-like" evidence="2">
    <location>
        <begin position="470"/>
        <end position="569"/>
    </location>
</feature>
<gene>
    <name evidence="3" type="ORF">H663_020285</name>
</gene>
<dbReference type="PANTHER" id="PTHR34677">
    <property type="match status" value="1"/>
</dbReference>
<dbReference type="Gene3D" id="2.60.40.10">
    <property type="entry name" value="Immunoglobulins"/>
    <property type="match status" value="3"/>
</dbReference>
<accession>A0A2T7SS94</accession>
<dbReference type="AlphaFoldDB" id="A0A2T7SS94"/>
<feature type="domain" description="Bacterial Ig-like" evidence="1">
    <location>
        <begin position="189"/>
        <end position="282"/>
    </location>
</feature>
<dbReference type="EMBL" id="LFYT02000063">
    <property type="protein sequence ID" value="PVE05746.1"/>
    <property type="molecule type" value="Genomic_DNA"/>
</dbReference>
<evidence type="ECO:0000259" key="2">
    <source>
        <dbReference type="Pfam" id="PF19078"/>
    </source>
</evidence>
<evidence type="ECO:0008006" key="5">
    <source>
        <dbReference type="Google" id="ProtNLM"/>
    </source>
</evidence>
<evidence type="ECO:0000313" key="4">
    <source>
        <dbReference type="Proteomes" id="UP000037507"/>
    </source>
</evidence>
<dbReference type="NCBIfam" id="NF012196">
    <property type="entry name" value="Ig_like_ice"/>
    <property type="match status" value="1"/>
</dbReference>
<feature type="domain" description="Bacterial Ig-like" evidence="2">
    <location>
        <begin position="2"/>
        <end position="85"/>
    </location>
</feature>
<organism evidence="3 4">
    <name type="scientific">Limnohabitans planktonicus II-D5</name>
    <dbReference type="NCBI Taxonomy" id="1293045"/>
    <lineage>
        <taxon>Bacteria</taxon>
        <taxon>Pseudomonadati</taxon>
        <taxon>Pseudomonadota</taxon>
        <taxon>Betaproteobacteria</taxon>
        <taxon>Burkholderiales</taxon>
        <taxon>Comamonadaceae</taxon>
        <taxon>Limnohabitans</taxon>
    </lineage>
</organism>
<feature type="non-terminal residue" evidence="3">
    <location>
        <position position="801"/>
    </location>
</feature>
<dbReference type="Pfam" id="PF19077">
    <property type="entry name" value="Big_13"/>
    <property type="match status" value="1"/>
</dbReference>
<keyword evidence="4" id="KW-1185">Reference proteome</keyword>
<evidence type="ECO:0000313" key="3">
    <source>
        <dbReference type="EMBL" id="PVE05746.1"/>
    </source>
</evidence>
<dbReference type="InterPro" id="IPR044048">
    <property type="entry name" value="Big_12"/>
</dbReference>
<dbReference type="InterPro" id="IPR044016">
    <property type="entry name" value="Big_13"/>
</dbReference>
<dbReference type="InterPro" id="IPR013783">
    <property type="entry name" value="Ig-like_fold"/>
</dbReference>
<reference evidence="3" key="1">
    <citation type="submission" date="2017-04" db="EMBL/GenBank/DDBJ databases">
        <title>Unexpected and diverse lifestyles within the genus Limnohabitans.</title>
        <authorList>
            <person name="Kasalicky V."/>
            <person name="Mehrshad M."/>
            <person name="Andrei S.-A."/>
            <person name="Salcher M."/>
            <person name="Kratochvilova H."/>
            <person name="Simek K."/>
            <person name="Ghai R."/>
        </authorList>
    </citation>
    <scope>NUCLEOTIDE SEQUENCE [LARGE SCALE GENOMIC DNA]</scope>
    <source>
        <strain evidence="3">II-D5</strain>
    </source>
</reference>
<name>A0A2T7SS94_9BURK</name>
<feature type="domain" description="Bacterial Ig-like" evidence="2">
    <location>
        <begin position="670"/>
        <end position="776"/>
    </location>
</feature>
<evidence type="ECO:0000259" key="1">
    <source>
        <dbReference type="Pfam" id="PF19077"/>
    </source>
</evidence>
<dbReference type="InterPro" id="IPR049826">
    <property type="entry name" value="Ig-like_ice"/>
</dbReference>
<sequence length="801" mass="80275">MTAGESAQVTIVFSEKVTGFGNTDVAVENGTLSTLATTDGGKTWVGSFTPTAGTADASNVMSVANSYTDVAGNQGASTSSANYAIDLKAPTASIALSDNALKAGESATVTITFSEKVKDFSNADITAPNGALSTFTASTDGLIWTATFTPATDTEAASNTLSLGTAYTDEAGNAGTVATASYAVDTKAPSFTVKLDDASNSGALSDRLTRIDMPTISGTGTKDDVIQVTMPGTNEVLSTTVAADGSWSVTPTIAMTSGSVSIIATDPAGNTSAAQTLTLVIDKTVGTSTVALLCDSGASSSDKISRDGTIAVSNLETGSTVEYSTNGTTWSSTFTAAEGANTVSVRQTDAAGNVSAASTLNFTLDTTTPLPTVGINAIGGDDALSPADAVQTHTSITGSVSDAREGDVVKVLVNGQTFSGTVDALGNYSVSVATADLIADSGSTLEVVLMASDAAGNTQMASANRAYAVDITVPTVQSIVLDKSALKVGESATVTISFSEKVKAFDLSDLTADNATLSNLATADGGLTWTATLTPTANIEDTSNVVQVLANYTDLSGNVGTAGTSGNYSLDTKAPTATIKLADEALQAGETTTLTITFSEKVQDFGNADVTVQNGTLGTLVSTDGIVWTGTYTPNVNLEDTTNVITLANTYSDLIGNAGAVGTSGNYSVDTKAPSAVVTLQDAQGAPMTSLTAGQSAQLTITFSEAVKDFSNADVTAPNGTLSTLASTDGGTTWTATFTPNANVEVAANSISVNPGAYSDLAGNTGSAAASGNYAVDTQGPTASITLSDNALTAGESAQVT</sequence>
<dbReference type="InterPro" id="IPR036278">
    <property type="entry name" value="Sialidase_sf"/>
</dbReference>
<proteinExistence type="predicted"/>
<dbReference type="PANTHER" id="PTHR34677:SF3">
    <property type="entry name" value="BACTERIAL IG-LIKE DOMAIN-CONTAINING PROTEIN"/>
    <property type="match status" value="1"/>
</dbReference>
<feature type="domain" description="Bacterial Ig-like" evidence="2">
    <location>
        <begin position="86"/>
        <end position="181"/>
    </location>
</feature>
<dbReference type="Proteomes" id="UP000037507">
    <property type="component" value="Unassembled WGS sequence"/>
</dbReference>
<dbReference type="NCBIfam" id="NF033510">
    <property type="entry name" value="Ca_tandemer"/>
    <property type="match status" value="2"/>
</dbReference>
<dbReference type="Pfam" id="PF19078">
    <property type="entry name" value="Big_12"/>
    <property type="match status" value="5"/>
</dbReference>
<feature type="domain" description="Bacterial Ig-like" evidence="2">
    <location>
        <begin position="571"/>
        <end position="669"/>
    </location>
</feature>